<gene>
    <name evidence="4" type="primary">LOC103061705</name>
</gene>
<dbReference type="GeneID" id="103061705"/>
<comment type="similarity">
    <text evidence="1">Belongs to the avian keratin family.</text>
</comment>
<dbReference type="PANTHER" id="PTHR31203">
    <property type="entry name" value="BETA-KERATIN-RELATED PROTEIN-RELATED"/>
    <property type="match status" value="1"/>
</dbReference>
<dbReference type="Proteomes" id="UP000695026">
    <property type="component" value="Unplaced"/>
</dbReference>
<dbReference type="PANTHER" id="PTHR31203:SF1">
    <property type="entry name" value="BETA-KERATIN-RELATED PROTEIN-RELATED"/>
    <property type="match status" value="1"/>
</dbReference>
<protein>
    <submittedName>
        <fullName evidence="4">Feather keratin-like</fullName>
    </submittedName>
</protein>
<sequence>MAFCGPPCPLPPCPIPSCAIPSCASCPSVGFGPGGLGGLASRSFGLPSGQPASSLGTLEGVTPSCINQIPAAEVVIQPPPVIVTLPGPILSASCDPVAVGGNTPCAAGGYGQGLPTGLLGGGSRQGSRYRFVGNRGSICYIPC</sequence>
<dbReference type="GO" id="GO:0005882">
    <property type="term" value="C:intermediate filament"/>
    <property type="evidence" value="ECO:0007669"/>
    <property type="project" value="UniProtKB-KW"/>
</dbReference>
<keyword evidence="3" id="KW-1185">Reference proteome</keyword>
<dbReference type="Pfam" id="PF02422">
    <property type="entry name" value="Keratin"/>
    <property type="match status" value="1"/>
</dbReference>
<dbReference type="RefSeq" id="XP_025031150.1">
    <property type="nucleotide sequence ID" value="XM_025175382.1"/>
</dbReference>
<dbReference type="OrthoDB" id="9049954at2759"/>
<evidence type="ECO:0000256" key="1">
    <source>
        <dbReference type="ARBA" id="ARBA00008702"/>
    </source>
</evidence>
<dbReference type="GO" id="GO:0005200">
    <property type="term" value="F:structural constituent of cytoskeleton"/>
    <property type="evidence" value="ECO:0007669"/>
    <property type="project" value="InterPro"/>
</dbReference>
<dbReference type="InterPro" id="IPR003461">
    <property type="entry name" value="Keratin"/>
</dbReference>
<evidence type="ECO:0000313" key="3">
    <source>
        <dbReference type="Proteomes" id="UP000695026"/>
    </source>
</evidence>
<dbReference type="KEGG" id="pbi:103061705"/>
<proteinExistence type="inferred from homology"/>
<evidence type="ECO:0000256" key="2">
    <source>
        <dbReference type="ARBA" id="ARBA00022744"/>
    </source>
</evidence>
<accession>A0A9F5IT06</accession>
<evidence type="ECO:0000313" key="4">
    <source>
        <dbReference type="RefSeq" id="XP_025031150.1"/>
    </source>
</evidence>
<keyword evidence="2" id="KW-0416">Keratin</keyword>
<reference evidence="4" key="1">
    <citation type="submission" date="2025-08" db="UniProtKB">
        <authorList>
            <consortium name="RefSeq"/>
        </authorList>
    </citation>
    <scope>IDENTIFICATION</scope>
    <source>
        <tissue evidence="4">Liver</tissue>
    </source>
</reference>
<dbReference type="OMA" id="GSICYIP"/>
<name>A0A9F5IT06_PYTBI</name>
<dbReference type="AlphaFoldDB" id="A0A9F5IT06"/>
<organism evidence="3 4">
    <name type="scientific">Python bivittatus</name>
    <name type="common">Burmese python</name>
    <name type="synonym">Python molurus bivittatus</name>
    <dbReference type="NCBI Taxonomy" id="176946"/>
    <lineage>
        <taxon>Eukaryota</taxon>
        <taxon>Metazoa</taxon>
        <taxon>Chordata</taxon>
        <taxon>Craniata</taxon>
        <taxon>Vertebrata</taxon>
        <taxon>Euteleostomi</taxon>
        <taxon>Lepidosauria</taxon>
        <taxon>Squamata</taxon>
        <taxon>Bifurcata</taxon>
        <taxon>Unidentata</taxon>
        <taxon>Episquamata</taxon>
        <taxon>Toxicofera</taxon>
        <taxon>Serpentes</taxon>
        <taxon>Henophidia</taxon>
        <taxon>Pythonidae</taxon>
        <taxon>Python</taxon>
    </lineage>
</organism>